<gene>
    <name evidence="1" type="ORF">PVAP13_2NG292003</name>
</gene>
<comment type="caution">
    <text evidence="1">The sequence shown here is derived from an EMBL/GenBank/DDBJ whole genome shotgun (WGS) entry which is preliminary data.</text>
</comment>
<reference evidence="1" key="1">
    <citation type="submission" date="2020-05" db="EMBL/GenBank/DDBJ databases">
        <title>WGS assembly of Panicum virgatum.</title>
        <authorList>
            <person name="Lovell J.T."/>
            <person name="Jenkins J."/>
            <person name="Shu S."/>
            <person name="Juenger T.E."/>
            <person name="Schmutz J."/>
        </authorList>
    </citation>
    <scope>NUCLEOTIDE SEQUENCE</scope>
    <source>
        <strain evidence="1">AP13</strain>
    </source>
</reference>
<sequence>MQRKDTLRASRRYIACISSMFTQKSSSPRKKSWSRYLTTNILISFFDFCRYHLWKLYIYVLRSICSSSVIKGFPCSYGTPTTLGTGISSILPSACSHVNPIS</sequence>
<dbReference type="Proteomes" id="UP000823388">
    <property type="component" value="Chromosome 2N"/>
</dbReference>
<dbReference type="AlphaFoldDB" id="A0A8T0VCN6"/>
<evidence type="ECO:0000313" key="2">
    <source>
        <dbReference type="Proteomes" id="UP000823388"/>
    </source>
</evidence>
<organism evidence="1 2">
    <name type="scientific">Panicum virgatum</name>
    <name type="common">Blackwell switchgrass</name>
    <dbReference type="NCBI Taxonomy" id="38727"/>
    <lineage>
        <taxon>Eukaryota</taxon>
        <taxon>Viridiplantae</taxon>
        <taxon>Streptophyta</taxon>
        <taxon>Embryophyta</taxon>
        <taxon>Tracheophyta</taxon>
        <taxon>Spermatophyta</taxon>
        <taxon>Magnoliopsida</taxon>
        <taxon>Liliopsida</taxon>
        <taxon>Poales</taxon>
        <taxon>Poaceae</taxon>
        <taxon>PACMAD clade</taxon>
        <taxon>Panicoideae</taxon>
        <taxon>Panicodae</taxon>
        <taxon>Paniceae</taxon>
        <taxon>Panicinae</taxon>
        <taxon>Panicum</taxon>
        <taxon>Panicum sect. Hiantes</taxon>
    </lineage>
</organism>
<proteinExistence type="predicted"/>
<name>A0A8T0VCN6_PANVG</name>
<evidence type="ECO:0000313" key="1">
    <source>
        <dbReference type="EMBL" id="KAG2632980.1"/>
    </source>
</evidence>
<keyword evidence="2" id="KW-1185">Reference proteome</keyword>
<dbReference type="EMBL" id="CM029040">
    <property type="protein sequence ID" value="KAG2632980.1"/>
    <property type="molecule type" value="Genomic_DNA"/>
</dbReference>
<protein>
    <submittedName>
        <fullName evidence="1">Uncharacterized protein</fullName>
    </submittedName>
</protein>
<accession>A0A8T0VCN6</accession>